<evidence type="ECO:0000313" key="7">
    <source>
        <dbReference type="EMBL" id="NBI51954.1"/>
    </source>
</evidence>
<dbReference type="InterPro" id="IPR058625">
    <property type="entry name" value="MdtA-like_BSH"/>
</dbReference>
<comment type="similarity">
    <text evidence="2">Belongs to the membrane fusion protein (MFP) (TC 8.A.1) family.</text>
</comment>
<gene>
    <name evidence="7" type="ORF">EIZ48_05130</name>
</gene>
<dbReference type="Gene3D" id="2.40.420.20">
    <property type="match status" value="1"/>
</dbReference>
<evidence type="ECO:0000256" key="3">
    <source>
        <dbReference type="ARBA" id="ARBA00022448"/>
    </source>
</evidence>
<comment type="subcellular location">
    <subcellularLocation>
        <location evidence="1">Cell envelope</location>
    </subcellularLocation>
</comment>
<dbReference type="PROSITE" id="PS51257">
    <property type="entry name" value="PROKAR_LIPOPROTEIN"/>
    <property type="match status" value="1"/>
</dbReference>
<dbReference type="InterPro" id="IPR006143">
    <property type="entry name" value="RND_pump_MFP"/>
</dbReference>
<dbReference type="Gene3D" id="2.40.30.170">
    <property type="match status" value="1"/>
</dbReference>
<feature type="domain" description="Multidrug resistance protein MdtA-like C-terminal permuted SH3" evidence="6">
    <location>
        <begin position="282"/>
        <end position="340"/>
    </location>
</feature>
<feature type="domain" description="Multidrug resistance protein MdtA-like barrel-sandwich hybrid" evidence="5">
    <location>
        <begin position="62"/>
        <end position="184"/>
    </location>
</feature>
<evidence type="ECO:0000256" key="2">
    <source>
        <dbReference type="ARBA" id="ARBA00009477"/>
    </source>
</evidence>
<accession>A0ABW9YDV4</accession>
<evidence type="ECO:0000313" key="8">
    <source>
        <dbReference type="Proteomes" id="UP000738517"/>
    </source>
</evidence>
<reference evidence="7 8" key="1">
    <citation type="journal article" date="2017" name="Int. J. Syst. Evol. Microbiol.">
        <title>Photobacterium alginatilyticum sp. nov., a marine bacterium isolated from bottom seawater.</title>
        <authorList>
            <person name="Wang X."/>
            <person name="Wang Y."/>
            <person name="Yang X."/>
            <person name="Sun H."/>
            <person name="Li B."/>
            <person name="Zhang X.H."/>
        </authorList>
    </citation>
    <scope>NUCLEOTIDE SEQUENCE [LARGE SCALE GENOMIC DNA]</scope>
    <source>
        <strain evidence="7 8">P03D4</strain>
    </source>
</reference>
<evidence type="ECO:0000259" key="6">
    <source>
        <dbReference type="Pfam" id="PF25967"/>
    </source>
</evidence>
<sequence length="359" mass="39513">MRSEYRAAAVALLTTSLLSGCYSAESSTSLAPVVRPVKLLTIKNTNLEQSRMFPANIAAHQQAELAFRINGQLVSLSLNEGQRVKKGQLLAQLDARDAKNTLLNAESNYELADLDYKRKRELLKRKLISKSEFDIASASFKASKASLQSAKDYLQYTQIEAPFSGVIAQVSLDNHQMIQAGQTVLTLQSEKQLDVTIQMPESMLIDMNDNQWQSSHQPKVRFNGSAATYPVTYKEHASKISPGTQAYQVTFTLSQPAELNVLPGMSAELLLNSSESSNVIAVIPVAAVVSDDDSGETLVWSYDTELEKLERRLVTLGRVKRDGVEILSGLKHGDKVVIAGSSQLTENSEVKPLRWQRGV</sequence>
<dbReference type="Pfam" id="PF25917">
    <property type="entry name" value="BSH_RND"/>
    <property type="match status" value="1"/>
</dbReference>
<dbReference type="NCBIfam" id="TIGR01730">
    <property type="entry name" value="RND_mfp"/>
    <property type="match status" value="1"/>
</dbReference>
<dbReference type="Pfam" id="PF25876">
    <property type="entry name" value="HH_MFP_RND"/>
    <property type="match status" value="1"/>
</dbReference>
<dbReference type="Pfam" id="PF25967">
    <property type="entry name" value="RND-MFP_C"/>
    <property type="match status" value="1"/>
</dbReference>
<evidence type="ECO:0000256" key="1">
    <source>
        <dbReference type="ARBA" id="ARBA00004196"/>
    </source>
</evidence>
<dbReference type="Gene3D" id="1.10.287.470">
    <property type="entry name" value="Helix hairpin bin"/>
    <property type="match status" value="1"/>
</dbReference>
<comment type="caution">
    <text evidence="7">The sequence shown here is derived from an EMBL/GenBank/DDBJ whole genome shotgun (WGS) entry which is preliminary data.</text>
</comment>
<keyword evidence="3" id="KW-0813">Transport</keyword>
<keyword evidence="8" id="KW-1185">Reference proteome</keyword>
<dbReference type="InterPro" id="IPR058627">
    <property type="entry name" value="MdtA-like_C"/>
</dbReference>
<dbReference type="InterPro" id="IPR058624">
    <property type="entry name" value="MdtA-like_HH"/>
</dbReference>
<protein>
    <submittedName>
        <fullName evidence="7">Efflux RND transporter periplasmic adaptor subunit</fullName>
    </submittedName>
</protein>
<name>A0ABW9YDV4_9GAMM</name>
<evidence type="ECO:0000259" key="4">
    <source>
        <dbReference type="Pfam" id="PF25876"/>
    </source>
</evidence>
<organism evidence="7 8">
    <name type="scientific">Photobacterium alginatilyticum</name>
    <dbReference type="NCBI Taxonomy" id="1775171"/>
    <lineage>
        <taxon>Bacteria</taxon>
        <taxon>Pseudomonadati</taxon>
        <taxon>Pseudomonadota</taxon>
        <taxon>Gammaproteobacteria</taxon>
        <taxon>Vibrionales</taxon>
        <taxon>Vibrionaceae</taxon>
        <taxon>Photobacterium</taxon>
    </lineage>
</organism>
<evidence type="ECO:0000259" key="5">
    <source>
        <dbReference type="Pfam" id="PF25917"/>
    </source>
</evidence>
<dbReference type="PANTHER" id="PTHR30469:SF20">
    <property type="entry name" value="EFFLUX RND TRANSPORTER PERIPLASMIC ADAPTOR SUBUNIT"/>
    <property type="match status" value="1"/>
</dbReference>
<dbReference type="PANTHER" id="PTHR30469">
    <property type="entry name" value="MULTIDRUG RESISTANCE PROTEIN MDTA"/>
    <property type="match status" value="1"/>
</dbReference>
<dbReference type="SUPFAM" id="SSF111369">
    <property type="entry name" value="HlyD-like secretion proteins"/>
    <property type="match status" value="1"/>
</dbReference>
<proteinExistence type="inferred from homology"/>
<dbReference type="Proteomes" id="UP000738517">
    <property type="component" value="Unassembled WGS sequence"/>
</dbReference>
<dbReference type="EMBL" id="RSEJ01000003">
    <property type="protein sequence ID" value="NBI51954.1"/>
    <property type="molecule type" value="Genomic_DNA"/>
</dbReference>
<dbReference type="Gene3D" id="2.40.50.100">
    <property type="match status" value="1"/>
</dbReference>
<feature type="domain" description="Multidrug resistance protein MdtA-like alpha-helical hairpin" evidence="4">
    <location>
        <begin position="96"/>
        <end position="157"/>
    </location>
</feature>